<dbReference type="EMBL" id="WJXW01000007">
    <property type="protein sequence ID" value="KAF9734223.1"/>
    <property type="molecule type" value="Genomic_DNA"/>
</dbReference>
<evidence type="ECO:0000313" key="2">
    <source>
        <dbReference type="Proteomes" id="UP000756921"/>
    </source>
</evidence>
<dbReference type="AlphaFoldDB" id="A0A9P6GFA0"/>
<comment type="caution">
    <text evidence="1">The sequence shown here is derived from an EMBL/GenBank/DDBJ whole genome shotgun (WGS) entry which is preliminary data.</text>
</comment>
<sequence length="536" mass="61121">MSHPASHYLGDQDPWLYPSSTDTLEEALASDASPLDENTAQEFMLERQRMIFNENLMNTLIQGERRRSLWADRPSYANIISPSSMTSRAGMPPRIPLLSELPITNGAFEPYFPEPRRYPSMPPQGFHRSTAPRMAFVRHLHNLNLNYQPSTPSTDGYYLMSPMAPSRMHGMQIPVMSRIRSEDYPPPNVRAALKRSISSVDARPVPLEDSTEARSLQKSRGLSLPTVNIPEIQPTMLVPEIEATIGMPDVEPNVPVHHINPTARIPAIEPTAQIPKRLKSAWELYIENKAPEEIIQIFIDNWNLAIGTSRKKIRPRPINNPLQEWNPSLHGYPLTDLDLPSRMLIDCVFDPRHFSKEDITDIQTHKDPLVEHCLTLARVHMMVAVHFWWRIQREEDDALLQAHLNLLAKFYEAGAISPFPPLARYLDKWIAWCKRGAGQEYTRPKISKDGYWVSQCGARRLQSGAEEGLKELLGAKCLVRPLYWEGQVRKRFLDVRNNVKYVMSARGSPFMFDTEDLELAYGTGQGFVDDGVNEEL</sequence>
<evidence type="ECO:0000313" key="1">
    <source>
        <dbReference type="EMBL" id="KAF9734223.1"/>
    </source>
</evidence>
<dbReference type="Proteomes" id="UP000756921">
    <property type="component" value="Unassembled WGS sequence"/>
</dbReference>
<protein>
    <submittedName>
        <fullName evidence="1">Uncharacterized protein</fullName>
    </submittedName>
</protein>
<keyword evidence="2" id="KW-1185">Reference proteome</keyword>
<organism evidence="1 2">
    <name type="scientific">Paraphaeosphaeria minitans</name>
    <dbReference type="NCBI Taxonomy" id="565426"/>
    <lineage>
        <taxon>Eukaryota</taxon>
        <taxon>Fungi</taxon>
        <taxon>Dikarya</taxon>
        <taxon>Ascomycota</taxon>
        <taxon>Pezizomycotina</taxon>
        <taxon>Dothideomycetes</taxon>
        <taxon>Pleosporomycetidae</taxon>
        <taxon>Pleosporales</taxon>
        <taxon>Massarineae</taxon>
        <taxon>Didymosphaeriaceae</taxon>
        <taxon>Paraphaeosphaeria</taxon>
    </lineage>
</organism>
<accession>A0A9P6GFA0</accession>
<proteinExistence type="predicted"/>
<dbReference type="OrthoDB" id="3800272at2759"/>
<name>A0A9P6GFA0_9PLEO</name>
<reference evidence="1" key="1">
    <citation type="journal article" date="2020" name="Mol. Plant Microbe Interact.">
        <title>Genome Sequence of the Biocontrol Agent Coniothyrium minitans strain Conio (IMI 134523).</title>
        <authorList>
            <person name="Patel D."/>
            <person name="Shittu T.A."/>
            <person name="Baroncelli R."/>
            <person name="Muthumeenakshi S."/>
            <person name="Osborne T.H."/>
            <person name="Janganan T.K."/>
            <person name="Sreenivasaprasad S."/>
        </authorList>
    </citation>
    <scope>NUCLEOTIDE SEQUENCE</scope>
    <source>
        <strain evidence="1">Conio</strain>
    </source>
</reference>
<gene>
    <name evidence="1" type="ORF">PMIN01_07126</name>
</gene>